<organism evidence="3 4">
    <name type="scientific">Cylicocyclus nassatus</name>
    <name type="common">Nematode worm</name>
    <dbReference type="NCBI Taxonomy" id="53992"/>
    <lineage>
        <taxon>Eukaryota</taxon>
        <taxon>Metazoa</taxon>
        <taxon>Ecdysozoa</taxon>
        <taxon>Nematoda</taxon>
        <taxon>Chromadorea</taxon>
        <taxon>Rhabditida</taxon>
        <taxon>Rhabditina</taxon>
        <taxon>Rhabditomorpha</taxon>
        <taxon>Strongyloidea</taxon>
        <taxon>Strongylidae</taxon>
        <taxon>Cylicocyclus</taxon>
    </lineage>
</organism>
<dbReference type="Gene3D" id="1.10.287.1490">
    <property type="match status" value="2"/>
</dbReference>
<protein>
    <submittedName>
        <fullName evidence="3">Uncharacterized protein</fullName>
    </submittedName>
</protein>
<gene>
    <name evidence="3" type="ORF">CYNAS_LOCUS8624</name>
</gene>
<dbReference type="EMBL" id="CATQJL010000223">
    <property type="protein sequence ID" value="CAJ0596641.1"/>
    <property type="molecule type" value="Genomic_DNA"/>
</dbReference>
<dbReference type="PANTHER" id="PTHR19327">
    <property type="entry name" value="GOLGIN"/>
    <property type="match status" value="1"/>
</dbReference>
<feature type="compositionally biased region" description="Low complexity" evidence="2">
    <location>
        <begin position="688"/>
        <end position="700"/>
    </location>
</feature>
<name>A0AA36GQU6_CYLNA</name>
<evidence type="ECO:0000313" key="4">
    <source>
        <dbReference type="Proteomes" id="UP001176961"/>
    </source>
</evidence>
<comment type="caution">
    <text evidence="3">The sequence shown here is derived from an EMBL/GenBank/DDBJ whole genome shotgun (WGS) entry which is preliminary data.</text>
</comment>
<dbReference type="PANTHER" id="PTHR19327:SF0">
    <property type="entry name" value="GOLGIN SUBFAMILY A MEMBER 4"/>
    <property type="match status" value="1"/>
</dbReference>
<feature type="coiled-coil region" evidence="1">
    <location>
        <begin position="98"/>
        <end position="125"/>
    </location>
</feature>
<accession>A0AA36GQU6</accession>
<evidence type="ECO:0000313" key="3">
    <source>
        <dbReference type="EMBL" id="CAJ0596641.1"/>
    </source>
</evidence>
<dbReference type="GO" id="GO:0031267">
    <property type="term" value="F:small GTPase binding"/>
    <property type="evidence" value="ECO:0007669"/>
    <property type="project" value="TreeGrafter"/>
</dbReference>
<dbReference type="Proteomes" id="UP001176961">
    <property type="component" value="Unassembled WGS sequence"/>
</dbReference>
<evidence type="ECO:0000256" key="2">
    <source>
        <dbReference type="SAM" id="MobiDB-lite"/>
    </source>
</evidence>
<feature type="region of interest" description="Disordered" evidence="2">
    <location>
        <begin position="684"/>
        <end position="704"/>
    </location>
</feature>
<sequence>MSISKLRDEDYADFDDDDECSAVYEVPLNNEEITNNKDNGSSSSAKLTSSASEGSLLREIKKKLGHTLRRKSEDTTIKTNSTNDPGEMVASGVKCQDCIRRDADLRRLENEVAGLKREVEQLTFESTELGTNLADAETMLYEKDEALKSLELTLSLAQEGRAALDADLRRKTDECLSLLESLEKMSTSSKEKQKEQENLIENLRSELSDKNKELENHQQELEKNEKEISELNAAHVATKEIAASLQSTASSLTEELNRIASERDELKIKVENLSQELEESKKASATFNAEEVEGLKQETHSLKQKIQEMERTHQLAEADFTAIQASQNEFAEILNKRVEELKKEKSEWLAERDSYEEQIKGYKIELCAAYDDARYRTSGPQAKDDELNFEIAELKKANENQSQLIDNLKCKIDQFEAEKLDMSLEKTKYKTQIEELKEEKAEAELRVETLEQQEGELLAKIKSLSEAKEEYGEKVDSLTREVEQLRQEKNAWDEEKTRINSQLQELEKSVTSARDFDKERSDFNDRIDELNKEKSELSLQLQEAVDSLAVLQKRISSLESTMNDLQNDHAKELEQLRTASARSEESSLEKERRVEQLQFDYDEAMEKVRTLMDEKAAGDAEVLRLQEELSRKQNELVSLRIKEANTAALYNDAKYKITTVEKTKEIETAPLEIRKSAVLMESEEEVDNVPNVSTRSSSPRRSPDTYEEYYCEDCNTFGEHATENCPFRVQTTEKVSYTSKEFCEFCAEYGHDTFACSSYNARSKRARNVKL</sequence>
<dbReference type="GO" id="GO:0005794">
    <property type="term" value="C:Golgi apparatus"/>
    <property type="evidence" value="ECO:0007669"/>
    <property type="project" value="TreeGrafter"/>
</dbReference>
<dbReference type="GO" id="GO:0048193">
    <property type="term" value="P:Golgi vesicle transport"/>
    <property type="evidence" value="ECO:0007669"/>
    <property type="project" value="TreeGrafter"/>
</dbReference>
<dbReference type="AlphaFoldDB" id="A0AA36GQU6"/>
<feature type="compositionally biased region" description="Low complexity" evidence="2">
    <location>
        <begin position="41"/>
        <end position="54"/>
    </location>
</feature>
<feature type="region of interest" description="Disordered" evidence="2">
    <location>
        <begin position="68"/>
        <end position="88"/>
    </location>
</feature>
<keyword evidence="4" id="KW-1185">Reference proteome</keyword>
<feature type="coiled-coil region" evidence="1">
    <location>
        <begin position="182"/>
        <end position="365"/>
    </location>
</feature>
<evidence type="ECO:0000256" key="1">
    <source>
        <dbReference type="SAM" id="Coils"/>
    </source>
</evidence>
<proteinExistence type="predicted"/>
<reference evidence="3" key="1">
    <citation type="submission" date="2023-07" db="EMBL/GenBank/DDBJ databases">
        <authorList>
            <consortium name="CYATHOMIX"/>
        </authorList>
    </citation>
    <scope>NUCLEOTIDE SEQUENCE</scope>
    <source>
        <strain evidence="3">N/A</strain>
    </source>
</reference>
<feature type="coiled-coil region" evidence="1">
    <location>
        <begin position="391"/>
        <end position="642"/>
    </location>
</feature>
<feature type="region of interest" description="Disordered" evidence="2">
    <location>
        <begin position="26"/>
        <end position="54"/>
    </location>
</feature>
<keyword evidence="1" id="KW-0175">Coiled coil</keyword>
<feature type="compositionally biased region" description="Polar residues" evidence="2">
    <location>
        <begin position="31"/>
        <end position="40"/>
    </location>
</feature>